<organism evidence="2 3">
    <name type="scientific">Mycolicibacterium fluoranthenivorans</name>
    <dbReference type="NCBI Taxonomy" id="258505"/>
    <lineage>
        <taxon>Bacteria</taxon>
        <taxon>Bacillati</taxon>
        <taxon>Actinomycetota</taxon>
        <taxon>Actinomycetes</taxon>
        <taxon>Mycobacteriales</taxon>
        <taxon>Mycobacteriaceae</taxon>
        <taxon>Mycolicibacterium</taxon>
    </lineage>
</organism>
<dbReference type="InterPro" id="IPR036123">
    <property type="entry name" value="Me_mOase_sf_g"/>
</dbReference>
<dbReference type="Pfam" id="PF02964">
    <property type="entry name" value="MeMO_Hyd_G"/>
    <property type="match status" value="1"/>
</dbReference>
<proteinExistence type="predicted"/>
<evidence type="ECO:0000313" key="2">
    <source>
        <dbReference type="EMBL" id="QNJ96533.1"/>
    </source>
</evidence>
<dbReference type="Gene3D" id="1.20.1280.10">
    <property type="entry name" value="Methane monooxygenase, gamma chain, domain 1"/>
    <property type="match status" value="1"/>
</dbReference>
<feature type="region of interest" description="Disordered" evidence="1">
    <location>
        <begin position="1"/>
        <end position="30"/>
    </location>
</feature>
<dbReference type="GO" id="GO:0015049">
    <property type="term" value="F:methane monooxygenase [NAD(P)H] activity"/>
    <property type="evidence" value="ECO:0007669"/>
    <property type="project" value="InterPro"/>
</dbReference>
<dbReference type="Gene3D" id="1.20.1280.30">
    <property type="entry name" value="Methane monooxygenase, gamma chain, domain 2"/>
    <property type="match status" value="1"/>
</dbReference>
<gene>
    <name evidence="2" type="ORF">HZU40_33925</name>
</gene>
<keyword evidence="2" id="KW-0614">Plasmid</keyword>
<dbReference type="InterPro" id="IPR015953">
    <property type="entry name" value="Me_mOase_g_dom2"/>
</dbReference>
<evidence type="ECO:0000313" key="3">
    <source>
        <dbReference type="Proteomes" id="UP000515498"/>
    </source>
</evidence>
<dbReference type="AlphaFoldDB" id="A0A7G8PQB7"/>
<protein>
    <submittedName>
        <fullName evidence="2">Methane monooxygenase</fullName>
    </submittedName>
</protein>
<keyword evidence="2" id="KW-0560">Oxidoreductase</keyword>
<sequence>MADKQRTTRRRAREQESVGAEFRLEPSPYGDSALRSEWAARADALSTLDEAVATLMKWRSDYWGREDQNSLWIEARLEERVAMLRMESLTDDEFRSRTLTGEDAHEVCSRTTQAARIAGSDYKELERINAEFRSRYKPPVMPTNLFMPVERDLSEKLMTSRTVDWYGKSIGELRAERGVVVHAAPPGE</sequence>
<dbReference type="KEGG" id="mflu:HZU40_33925"/>
<accession>A0A7G8PQB7</accession>
<dbReference type="RefSeq" id="WP_187099623.1">
    <property type="nucleotide sequence ID" value="NZ_CP059895.1"/>
</dbReference>
<dbReference type="Proteomes" id="UP000515498">
    <property type="component" value="Plasmid unnamed1"/>
</dbReference>
<dbReference type="GO" id="GO:0015947">
    <property type="term" value="P:methane metabolic process"/>
    <property type="evidence" value="ECO:0007669"/>
    <property type="project" value="InterPro"/>
</dbReference>
<name>A0A7G8PQB7_9MYCO</name>
<geneLocation type="plasmid" evidence="2 3">
    <name>unnamed1</name>
</geneLocation>
<dbReference type="SUPFAM" id="SSF47152">
    <property type="entry name" value="Methane monooxygenase hydrolase, gamma subunit"/>
    <property type="match status" value="1"/>
</dbReference>
<reference evidence="2 3" key="1">
    <citation type="submission" date="2020-07" db="EMBL/GenBank/DDBJ databases">
        <title>Draft genome sequence of four isobutane-metabolizing strains capable of cometabolically degrading diverse ether contaminants.</title>
        <authorList>
            <person name="Chen W."/>
            <person name="Faulkner N."/>
            <person name="Smith C."/>
            <person name="Hyman M."/>
        </authorList>
    </citation>
    <scope>NUCLEOTIDE SEQUENCE [LARGE SCALE GENOMIC DNA]</scope>
    <source>
        <strain evidence="2 3">2A</strain>
        <plasmid evidence="2 3">unnamed1</plasmid>
    </source>
</reference>
<dbReference type="InterPro" id="IPR004222">
    <property type="entry name" value="Me_mOase_g"/>
</dbReference>
<keyword evidence="2" id="KW-0503">Monooxygenase</keyword>
<dbReference type="EMBL" id="CP059895">
    <property type="protein sequence ID" value="QNJ96533.1"/>
    <property type="molecule type" value="Genomic_DNA"/>
</dbReference>
<evidence type="ECO:0000256" key="1">
    <source>
        <dbReference type="SAM" id="MobiDB-lite"/>
    </source>
</evidence>
<dbReference type="InterPro" id="IPR015952">
    <property type="entry name" value="Me_mOase_g_dom1"/>
</dbReference>